<reference evidence="2" key="1">
    <citation type="journal article" date="2023" name="Plant J.">
        <title>Genome sequences and population genomics provide insights into the demographic history, inbreeding, and mutation load of two 'living fossil' tree species of Dipteronia.</title>
        <authorList>
            <person name="Feng Y."/>
            <person name="Comes H.P."/>
            <person name="Chen J."/>
            <person name="Zhu S."/>
            <person name="Lu R."/>
            <person name="Zhang X."/>
            <person name="Li P."/>
            <person name="Qiu J."/>
            <person name="Olsen K.M."/>
            <person name="Qiu Y."/>
        </authorList>
    </citation>
    <scope>NUCLEOTIDE SEQUENCE</scope>
    <source>
        <strain evidence="2">KIB01</strain>
    </source>
</reference>
<accession>A0AAD9X667</accession>
<dbReference type="AlphaFoldDB" id="A0AAD9X667"/>
<feature type="region of interest" description="Disordered" evidence="1">
    <location>
        <begin position="245"/>
        <end position="292"/>
    </location>
</feature>
<evidence type="ECO:0008006" key="4">
    <source>
        <dbReference type="Google" id="ProtNLM"/>
    </source>
</evidence>
<dbReference type="PANTHER" id="PTHR48435:SF1">
    <property type="entry name" value="POLYPROTEIN"/>
    <property type="match status" value="1"/>
</dbReference>
<keyword evidence="3" id="KW-1185">Reference proteome</keyword>
<organism evidence="2 3">
    <name type="scientific">Dipteronia dyeriana</name>
    <dbReference type="NCBI Taxonomy" id="168575"/>
    <lineage>
        <taxon>Eukaryota</taxon>
        <taxon>Viridiplantae</taxon>
        <taxon>Streptophyta</taxon>
        <taxon>Embryophyta</taxon>
        <taxon>Tracheophyta</taxon>
        <taxon>Spermatophyta</taxon>
        <taxon>Magnoliopsida</taxon>
        <taxon>eudicotyledons</taxon>
        <taxon>Gunneridae</taxon>
        <taxon>Pentapetalae</taxon>
        <taxon>rosids</taxon>
        <taxon>malvids</taxon>
        <taxon>Sapindales</taxon>
        <taxon>Sapindaceae</taxon>
        <taxon>Hippocastanoideae</taxon>
        <taxon>Acereae</taxon>
        <taxon>Dipteronia</taxon>
    </lineage>
</organism>
<dbReference type="EMBL" id="JANJYI010000004">
    <property type="protein sequence ID" value="KAK2653452.1"/>
    <property type="molecule type" value="Genomic_DNA"/>
</dbReference>
<dbReference type="InterPro" id="IPR053098">
    <property type="entry name" value="Petuviruses_polyprotein"/>
</dbReference>
<evidence type="ECO:0000313" key="2">
    <source>
        <dbReference type="EMBL" id="KAK2653452.1"/>
    </source>
</evidence>
<comment type="caution">
    <text evidence="2">The sequence shown here is derived from an EMBL/GenBank/DDBJ whole genome shotgun (WGS) entry which is preliminary data.</text>
</comment>
<dbReference type="PANTHER" id="PTHR48435">
    <property type="entry name" value="POLYPROTEIN"/>
    <property type="match status" value="1"/>
</dbReference>
<proteinExistence type="predicted"/>
<dbReference type="Proteomes" id="UP001280121">
    <property type="component" value="Unassembled WGS sequence"/>
</dbReference>
<sequence length="292" mass="33269">MAHNKSNKPASSTALALVKICSSISLPSSVKRTQSNKIQNRVEYTYIPESAQIDETSLTLMNPYTVVKRKRSLARKTNILIQHRSYPVNEYVQSITLDNCLVPTTKNEQYIDLQIDQQMIDQWIREGYSHLYIGTVCLILTLHGRKSLSVTARVYFLNTIYKQYEHAVIGTYLSTFYASSISLTYYPNFNIPLSGQNLHNCFKSTKSSWEIGTSISSHQSDEDDVEDLTQVFMVSRTYPQLSTYTFDSPDEASTGPIPIVEEPPENYTPEQPHISRPTNCPWFNLEDTSPNQ</sequence>
<protein>
    <recommendedName>
        <fullName evidence="4">Polyprotein</fullName>
    </recommendedName>
</protein>
<gene>
    <name evidence="2" type="ORF">Ddye_013308</name>
</gene>
<name>A0AAD9X667_9ROSI</name>
<evidence type="ECO:0000256" key="1">
    <source>
        <dbReference type="SAM" id="MobiDB-lite"/>
    </source>
</evidence>
<evidence type="ECO:0000313" key="3">
    <source>
        <dbReference type="Proteomes" id="UP001280121"/>
    </source>
</evidence>